<dbReference type="AlphaFoldDB" id="A0AA86SQH8"/>
<reference evidence="3" key="1">
    <citation type="submission" date="2023-10" db="EMBL/GenBank/DDBJ databases">
        <authorList>
            <person name="Domelevo Entfellner J.-B."/>
        </authorList>
    </citation>
    <scope>NUCLEOTIDE SEQUENCE</scope>
</reference>
<organism evidence="3 4">
    <name type="scientific">Sphenostylis stenocarpa</name>
    <dbReference type="NCBI Taxonomy" id="92480"/>
    <lineage>
        <taxon>Eukaryota</taxon>
        <taxon>Viridiplantae</taxon>
        <taxon>Streptophyta</taxon>
        <taxon>Embryophyta</taxon>
        <taxon>Tracheophyta</taxon>
        <taxon>Spermatophyta</taxon>
        <taxon>Magnoliopsida</taxon>
        <taxon>eudicotyledons</taxon>
        <taxon>Gunneridae</taxon>
        <taxon>Pentapetalae</taxon>
        <taxon>rosids</taxon>
        <taxon>fabids</taxon>
        <taxon>Fabales</taxon>
        <taxon>Fabaceae</taxon>
        <taxon>Papilionoideae</taxon>
        <taxon>50 kb inversion clade</taxon>
        <taxon>NPAAA clade</taxon>
        <taxon>indigoferoid/millettioid clade</taxon>
        <taxon>Phaseoleae</taxon>
        <taxon>Sphenostylis</taxon>
    </lineage>
</organism>
<evidence type="ECO:0000313" key="3">
    <source>
        <dbReference type="EMBL" id="CAJ1965296.1"/>
    </source>
</evidence>
<keyword evidence="2" id="KW-0472">Membrane</keyword>
<sequence length="287" mass="32128">MGGLALHDTGGIFGVFSFLGLCFTIILGVNLMSIVFCLIEIPSSYARKCLYSFQFYILRSCDVAAQSISKFHHSPHALRHTLWNKVAMASCYFNPIPTSPHLVSANLSRKFKIPKLLHRKKRFDGSPRSSNITAFYGLKSPPYELVSDSPSCLNPCLSLEIIGLFCPTGLDYGYARLHHRRIGRIDEEDRKIVESTSELGARGPGGPGRRSWRNHQGLTFWCRETRGVFSSSTSIFIVPEQLPTMCVIRLIKKPYPTLEPFPPGVNAQNLKKRGKKKSEPFPLGTHS</sequence>
<protein>
    <submittedName>
        <fullName evidence="3">Uncharacterized protein</fullName>
    </submittedName>
</protein>
<dbReference type="EMBL" id="OY731403">
    <property type="protein sequence ID" value="CAJ1965296.1"/>
    <property type="molecule type" value="Genomic_DNA"/>
</dbReference>
<evidence type="ECO:0000256" key="2">
    <source>
        <dbReference type="SAM" id="Phobius"/>
    </source>
</evidence>
<keyword evidence="2" id="KW-1133">Transmembrane helix</keyword>
<keyword evidence="4" id="KW-1185">Reference proteome</keyword>
<gene>
    <name evidence="3" type="ORF">AYBTSS11_LOCUS20765</name>
</gene>
<dbReference type="Proteomes" id="UP001189624">
    <property type="component" value="Chromosome 6"/>
</dbReference>
<accession>A0AA86SQH8</accession>
<feature type="transmembrane region" description="Helical" evidence="2">
    <location>
        <begin position="12"/>
        <end position="39"/>
    </location>
</feature>
<keyword evidence="2" id="KW-0812">Transmembrane</keyword>
<evidence type="ECO:0000256" key="1">
    <source>
        <dbReference type="SAM" id="MobiDB-lite"/>
    </source>
</evidence>
<dbReference type="Gramene" id="rna-AYBTSS11_LOCUS20765">
    <property type="protein sequence ID" value="CAJ1965296.1"/>
    <property type="gene ID" value="gene-AYBTSS11_LOCUS20765"/>
</dbReference>
<name>A0AA86SQH8_9FABA</name>
<evidence type="ECO:0000313" key="4">
    <source>
        <dbReference type="Proteomes" id="UP001189624"/>
    </source>
</evidence>
<feature type="region of interest" description="Disordered" evidence="1">
    <location>
        <begin position="261"/>
        <end position="287"/>
    </location>
</feature>
<proteinExistence type="predicted"/>